<sequence length="227" mass="25283">MLPGPCSSCSISERFEIKKRVRKAQRDAMVDLVNSTIDTFLSKPCDEPQVLTIRVPDINVTVAELTVNEASFIVNNPHYDKMLEQAENKKRVHAACAAARQFLVEHSITKNPFPPDLQKTRKIPGPLPGPDRVDIPILGGNGPTHRERAGFVLHPSGIGSSYTTDGTTVASSAVSVLVLVLLDYQRTHFVDVFEWDDQQMFQLHATVKADASEIQKHHFQRLFLVVC</sequence>
<dbReference type="EMBL" id="JAVFWL010000002">
    <property type="protein sequence ID" value="KAK6733195.1"/>
    <property type="molecule type" value="Genomic_DNA"/>
</dbReference>
<evidence type="ECO:0000313" key="1">
    <source>
        <dbReference type="EMBL" id="KAK6733195.1"/>
    </source>
</evidence>
<gene>
    <name evidence="1" type="primary">Necator_chrII.g4929</name>
    <name evidence="1" type="ORF">RB195_017137</name>
</gene>
<reference evidence="1 2" key="1">
    <citation type="submission" date="2023-08" db="EMBL/GenBank/DDBJ databases">
        <title>A Necator americanus chromosomal reference genome.</title>
        <authorList>
            <person name="Ilik V."/>
            <person name="Petrzelkova K.J."/>
            <person name="Pardy F."/>
            <person name="Fuh T."/>
            <person name="Niatou-Singa F.S."/>
            <person name="Gouil Q."/>
            <person name="Baker L."/>
            <person name="Ritchie M.E."/>
            <person name="Jex A.R."/>
            <person name="Gazzola D."/>
            <person name="Li H."/>
            <person name="Toshio Fujiwara R."/>
            <person name="Zhan B."/>
            <person name="Aroian R.V."/>
            <person name="Pafco B."/>
            <person name="Schwarz E.M."/>
        </authorList>
    </citation>
    <scope>NUCLEOTIDE SEQUENCE [LARGE SCALE GENOMIC DNA]</scope>
    <source>
        <strain evidence="1 2">Aroian</strain>
        <tissue evidence="1">Whole animal</tissue>
    </source>
</reference>
<comment type="caution">
    <text evidence="1">The sequence shown here is derived from an EMBL/GenBank/DDBJ whole genome shotgun (WGS) entry which is preliminary data.</text>
</comment>
<accession>A0ABR1C4U5</accession>
<proteinExistence type="predicted"/>
<name>A0ABR1C4U5_NECAM</name>
<protein>
    <submittedName>
        <fullName evidence="1">Uncharacterized protein</fullName>
    </submittedName>
</protein>
<keyword evidence="2" id="KW-1185">Reference proteome</keyword>
<organism evidence="1 2">
    <name type="scientific">Necator americanus</name>
    <name type="common">Human hookworm</name>
    <dbReference type="NCBI Taxonomy" id="51031"/>
    <lineage>
        <taxon>Eukaryota</taxon>
        <taxon>Metazoa</taxon>
        <taxon>Ecdysozoa</taxon>
        <taxon>Nematoda</taxon>
        <taxon>Chromadorea</taxon>
        <taxon>Rhabditida</taxon>
        <taxon>Rhabditina</taxon>
        <taxon>Rhabditomorpha</taxon>
        <taxon>Strongyloidea</taxon>
        <taxon>Ancylostomatidae</taxon>
        <taxon>Bunostominae</taxon>
        <taxon>Necator</taxon>
    </lineage>
</organism>
<dbReference type="Proteomes" id="UP001303046">
    <property type="component" value="Unassembled WGS sequence"/>
</dbReference>
<evidence type="ECO:0000313" key="2">
    <source>
        <dbReference type="Proteomes" id="UP001303046"/>
    </source>
</evidence>